<proteinExistence type="inferred from homology"/>
<evidence type="ECO:0000256" key="1">
    <source>
        <dbReference type="ARBA" id="ARBA00008348"/>
    </source>
</evidence>
<evidence type="ECO:0000256" key="2">
    <source>
        <dbReference type="ARBA" id="ARBA00023235"/>
    </source>
</evidence>
<dbReference type="Gene3D" id="3.30.70.1560">
    <property type="entry name" value="Alpha-L RNA-binding motif"/>
    <property type="match status" value="1"/>
</dbReference>
<evidence type="ECO:0000313" key="7">
    <source>
        <dbReference type="Proteomes" id="UP000713904"/>
    </source>
</evidence>
<dbReference type="PANTHER" id="PTHR47683">
    <property type="entry name" value="PSEUDOURIDINE SYNTHASE FAMILY PROTEIN-RELATED"/>
    <property type="match status" value="1"/>
</dbReference>
<dbReference type="EC" id="5.4.99.-" evidence="4"/>
<dbReference type="CDD" id="cd02870">
    <property type="entry name" value="PseudoU_synth_RsuA_like"/>
    <property type="match status" value="1"/>
</dbReference>
<dbReference type="SUPFAM" id="SSF55120">
    <property type="entry name" value="Pseudouridine synthase"/>
    <property type="match status" value="1"/>
</dbReference>
<dbReference type="PANTHER" id="PTHR47683:SF2">
    <property type="entry name" value="RNA-BINDING S4 DOMAIN-CONTAINING PROTEIN"/>
    <property type="match status" value="1"/>
</dbReference>
<dbReference type="InterPro" id="IPR002942">
    <property type="entry name" value="S4_RNA-bd"/>
</dbReference>
<dbReference type="Proteomes" id="UP000713904">
    <property type="component" value="Unassembled WGS sequence"/>
</dbReference>
<feature type="domain" description="RNA-binding S4" evidence="5">
    <location>
        <begin position="1"/>
        <end position="59"/>
    </location>
</feature>
<dbReference type="InterPro" id="IPR000748">
    <property type="entry name" value="PsdUridine_synth_RsuA/RluB/E/F"/>
</dbReference>
<dbReference type="InterPro" id="IPR020103">
    <property type="entry name" value="PsdUridine_synth_cat_dom_sf"/>
</dbReference>
<protein>
    <recommendedName>
        <fullName evidence="4">Pseudouridine synthase</fullName>
        <ecNumber evidence="4">5.4.99.-</ecNumber>
    </recommendedName>
</protein>
<sequence>MRINKYLATMGIASRRKAEKYVLEGRIKINGNTVYDLSTKVDLENDIIELDEVVLSKNFDKKIYILLNKPEGYITTVKDQFNRKNVLDLIKDIDERLYPVGRLDYETSGLLLLTNDGDLTYKITHPKHEIDKIYLASVKGIPSREEIKKFESGLKIDDYITSKAKLQIIKKDSIKDYSVCKITIHEGHNRQVRKMLEKIGHPVMNLKRIQLGNIKLGNLEKGKYRHLTNEEVEYLKNE</sequence>
<reference evidence="6 7" key="1">
    <citation type="submission" date="2020-05" db="EMBL/GenBank/DDBJ databases">
        <title>Draft genome of xy-202 and genomic insight in genome of the genus Peptostreptococcus.</title>
        <authorList>
            <person name="Zhang Z."/>
        </authorList>
    </citation>
    <scope>NUCLEOTIDE SEQUENCE [LARGE SCALE GENOMIC DNA]</scope>
    <source>
        <strain evidence="6 7">DSM 27025</strain>
    </source>
</reference>
<name>A0ABR6TK39_9FIRM</name>
<dbReference type="InterPro" id="IPR020094">
    <property type="entry name" value="TruA/RsuA/RluB/E/F_N"/>
</dbReference>
<evidence type="ECO:0000256" key="3">
    <source>
        <dbReference type="PROSITE-ProRule" id="PRU00182"/>
    </source>
</evidence>
<evidence type="ECO:0000256" key="4">
    <source>
        <dbReference type="RuleBase" id="RU003887"/>
    </source>
</evidence>
<dbReference type="CDD" id="cd00165">
    <property type="entry name" value="S4"/>
    <property type="match status" value="1"/>
</dbReference>
<keyword evidence="2 4" id="KW-0413">Isomerase</keyword>
<dbReference type="SUPFAM" id="SSF55174">
    <property type="entry name" value="Alpha-L RNA-binding motif"/>
    <property type="match status" value="1"/>
</dbReference>
<dbReference type="Gene3D" id="3.30.70.580">
    <property type="entry name" value="Pseudouridine synthase I, catalytic domain, N-terminal subdomain"/>
    <property type="match status" value="1"/>
</dbReference>
<keyword evidence="3" id="KW-0694">RNA-binding</keyword>
<dbReference type="InterPro" id="IPR042092">
    <property type="entry name" value="PsdUridine_s_RsuA/RluB/E/F_cat"/>
</dbReference>
<dbReference type="PROSITE" id="PS01149">
    <property type="entry name" value="PSI_RSU"/>
    <property type="match status" value="1"/>
</dbReference>
<evidence type="ECO:0000313" key="6">
    <source>
        <dbReference type="EMBL" id="MBC2575680.1"/>
    </source>
</evidence>
<dbReference type="EMBL" id="JABGBW010000002">
    <property type="protein sequence ID" value="MBC2575680.1"/>
    <property type="molecule type" value="Genomic_DNA"/>
</dbReference>
<dbReference type="Gene3D" id="3.10.290.10">
    <property type="entry name" value="RNA-binding S4 domain"/>
    <property type="match status" value="1"/>
</dbReference>
<dbReference type="RefSeq" id="WP_185623710.1">
    <property type="nucleotide sequence ID" value="NZ_JABGBW010000002.1"/>
</dbReference>
<evidence type="ECO:0000259" key="5">
    <source>
        <dbReference type="SMART" id="SM00363"/>
    </source>
</evidence>
<dbReference type="InterPro" id="IPR018496">
    <property type="entry name" value="PsdUridine_synth_RsuA/RluB_CS"/>
</dbReference>
<dbReference type="Pfam" id="PF00849">
    <property type="entry name" value="PseudoU_synth_2"/>
    <property type="match status" value="1"/>
</dbReference>
<dbReference type="SMART" id="SM00363">
    <property type="entry name" value="S4"/>
    <property type="match status" value="1"/>
</dbReference>
<dbReference type="InterPro" id="IPR036986">
    <property type="entry name" value="S4_RNA-bd_sf"/>
</dbReference>
<dbReference type="InterPro" id="IPR050343">
    <property type="entry name" value="RsuA_PseudoU_synthase"/>
</dbReference>
<organism evidence="6 7">
    <name type="scientific">Peptostreptococcus canis</name>
    <dbReference type="NCBI Taxonomy" id="1159213"/>
    <lineage>
        <taxon>Bacteria</taxon>
        <taxon>Bacillati</taxon>
        <taxon>Bacillota</taxon>
        <taxon>Clostridia</taxon>
        <taxon>Peptostreptococcales</taxon>
        <taxon>Peptostreptococcaceae</taxon>
        <taxon>Peptostreptococcus</taxon>
    </lineage>
</organism>
<gene>
    <name evidence="6" type="ORF">HLB29_03180</name>
</gene>
<dbReference type="NCBIfam" id="TIGR00093">
    <property type="entry name" value="pseudouridine synthase"/>
    <property type="match status" value="1"/>
</dbReference>
<dbReference type="InterPro" id="IPR006145">
    <property type="entry name" value="PsdUridine_synth_RsuA/RluA"/>
</dbReference>
<comment type="similarity">
    <text evidence="1 4">Belongs to the pseudouridine synthase RsuA family.</text>
</comment>
<dbReference type="PROSITE" id="PS50889">
    <property type="entry name" value="S4"/>
    <property type="match status" value="1"/>
</dbReference>
<comment type="caution">
    <text evidence="6">The sequence shown here is derived from an EMBL/GenBank/DDBJ whole genome shotgun (WGS) entry which is preliminary data.</text>
</comment>
<dbReference type="Pfam" id="PF01479">
    <property type="entry name" value="S4"/>
    <property type="match status" value="1"/>
</dbReference>
<keyword evidence="7" id="KW-1185">Reference proteome</keyword>
<accession>A0ABR6TK39</accession>